<evidence type="ECO:0000313" key="2">
    <source>
        <dbReference type="Proteomes" id="UP000018201"/>
    </source>
</evidence>
<gene>
    <name evidence="1" type="ORF">EPH_0060480</name>
</gene>
<dbReference type="OrthoDB" id="10426229at2759"/>
<keyword evidence="1" id="KW-0436">Ligase</keyword>
<organism evidence="1 2">
    <name type="scientific">Eimeria praecox</name>
    <dbReference type="NCBI Taxonomy" id="51316"/>
    <lineage>
        <taxon>Eukaryota</taxon>
        <taxon>Sar</taxon>
        <taxon>Alveolata</taxon>
        <taxon>Apicomplexa</taxon>
        <taxon>Conoidasida</taxon>
        <taxon>Coccidia</taxon>
        <taxon>Eucoccidiorida</taxon>
        <taxon>Eimeriorina</taxon>
        <taxon>Eimeriidae</taxon>
        <taxon>Eimeria</taxon>
    </lineage>
</organism>
<keyword evidence="2" id="KW-1185">Reference proteome</keyword>
<dbReference type="AlphaFoldDB" id="U6H8S8"/>
<dbReference type="VEuPathDB" id="ToxoDB:EPH_0060480"/>
<accession>U6H8S8</accession>
<dbReference type="GO" id="GO:0004812">
    <property type="term" value="F:aminoacyl-tRNA ligase activity"/>
    <property type="evidence" value="ECO:0007669"/>
    <property type="project" value="UniProtKB-KW"/>
</dbReference>
<proteinExistence type="predicted"/>
<protein>
    <submittedName>
        <fullName evidence="1">Seryl-tRNA synthetase, putative</fullName>
    </submittedName>
</protein>
<keyword evidence="1" id="KW-0030">Aminoacyl-tRNA synthetase</keyword>
<reference evidence="1" key="2">
    <citation type="submission" date="2013-10" db="EMBL/GenBank/DDBJ databases">
        <authorList>
            <person name="Aslett M."/>
        </authorList>
    </citation>
    <scope>NUCLEOTIDE SEQUENCE [LARGE SCALE GENOMIC DNA]</scope>
    <source>
        <strain evidence="1">Houghton</strain>
    </source>
</reference>
<name>U6H8S8_9EIME</name>
<dbReference type="Proteomes" id="UP000018201">
    <property type="component" value="Unassembled WGS sequence"/>
</dbReference>
<reference evidence="1" key="1">
    <citation type="submission" date="2013-10" db="EMBL/GenBank/DDBJ databases">
        <title>Genomic analysis of the causative agents of coccidiosis in chickens.</title>
        <authorList>
            <person name="Reid A.J."/>
            <person name="Blake D."/>
            <person name="Billington K."/>
            <person name="Browne H."/>
            <person name="Dunn M."/>
            <person name="Hung S."/>
            <person name="Kawahara F."/>
            <person name="Miranda-Saavedra D."/>
            <person name="Mourier T."/>
            <person name="Nagra H."/>
            <person name="Otto T.D."/>
            <person name="Rawlings N."/>
            <person name="Sanchez A."/>
            <person name="Sanders M."/>
            <person name="Subramaniam C."/>
            <person name="Tay Y."/>
            <person name="Dear P."/>
            <person name="Doerig C."/>
            <person name="Gruber A."/>
            <person name="Parkinson J."/>
            <person name="Shirley M."/>
            <person name="Wan K.L."/>
            <person name="Berriman M."/>
            <person name="Tomley F."/>
            <person name="Pain A."/>
        </authorList>
    </citation>
    <scope>NUCLEOTIDE SEQUENCE [LARGE SCALE GENOMIC DNA]</scope>
    <source>
        <strain evidence="1">Houghton</strain>
    </source>
</reference>
<dbReference type="EMBL" id="HG708317">
    <property type="protein sequence ID" value="CDI87803.1"/>
    <property type="molecule type" value="Genomic_DNA"/>
</dbReference>
<sequence>MRGGGGPLALAVGITIETLGPPIRVAGGGPQGPPGSAAEDGSLFWFRSRPARRSGWTAEEVVGATLKPSKDRKTLEGLTAMSIKGRGDGTAAFGEAVSAVFKSYMGRVQDTEVIFPPPRIYLEAVSVSPLGRQELLGYSLVDIPVTPGQYLPS</sequence>
<evidence type="ECO:0000313" key="1">
    <source>
        <dbReference type="EMBL" id="CDI87803.1"/>
    </source>
</evidence>